<proteinExistence type="predicted"/>
<organism evidence="1 2">
    <name type="scientific">Kineococcus gynurae</name>
    <dbReference type="NCBI Taxonomy" id="452979"/>
    <lineage>
        <taxon>Bacteria</taxon>
        <taxon>Bacillati</taxon>
        <taxon>Actinomycetota</taxon>
        <taxon>Actinomycetes</taxon>
        <taxon>Kineosporiales</taxon>
        <taxon>Kineosporiaceae</taxon>
        <taxon>Kineococcus</taxon>
    </lineage>
</organism>
<gene>
    <name evidence="1" type="ORF">ACFFVI_09360</name>
</gene>
<evidence type="ECO:0000313" key="2">
    <source>
        <dbReference type="Proteomes" id="UP001589748"/>
    </source>
</evidence>
<reference evidence="1 2" key="1">
    <citation type="submission" date="2024-09" db="EMBL/GenBank/DDBJ databases">
        <authorList>
            <person name="Sun Q."/>
            <person name="Mori K."/>
        </authorList>
    </citation>
    <scope>NUCLEOTIDE SEQUENCE [LARGE SCALE GENOMIC DNA]</scope>
    <source>
        <strain evidence="1 2">TISTR 1856</strain>
    </source>
</reference>
<protein>
    <submittedName>
        <fullName evidence="1">Uncharacterized protein</fullName>
    </submittedName>
</protein>
<dbReference type="RefSeq" id="WP_380134961.1">
    <property type="nucleotide sequence ID" value="NZ_JBHLUI010000003.1"/>
</dbReference>
<comment type="caution">
    <text evidence="1">The sequence shown here is derived from an EMBL/GenBank/DDBJ whole genome shotgun (WGS) entry which is preliminary data.</text>
</comment>
<name>A0ABV5LSW4_9ACTN</name>
<sequence length="45" mass="5023">MSESHEHESDTLTIPRIRADRPVAAVADQDACEPDCFFCLCPETD</sequence>
<keyword evidence="2" id="KW-1185">Reference proteome</keyword>
<dbReference type="EMBL" id="JBHMDM010000004">
    <property type="protein sequence ID" value="MFB9377178.1"/>
    <property type="molecule type" value="Genomic_DNA"/>
</dbReference>
<dbReference type="Proteomes" id="UP001589748">
    <property type="component" value="Unassembled WGS sequence"/>
</dbReference>
<evidence type="ECO:0000313" key="1">
    <source>
        <dbReference type="EMBL" id="MFB9377178.1"/>
    </source>
</evidence>
<accession>A0ABV5LSW4</accession>